<protein>
    <submittedName>
        <fullName evidence="1">Uncharacterized protein</fullName>
    </submittedName>
</protein>
<evidence type="ECO:0000313" key="1">
    <source>
        <dbReference type="EMBL" id="OXC78009.1"/>
    </source>
</evidence>
<proteinExistence type="predicted"/>
<sequence>MKSYISRKLPLTTRNTDFAFDSFAGVACDGLDMAISKNSGRIQQLTRRESTGC</sequence>
<dbReference type="Proteomes" id="UP000214720">
    <property type="component" value="Unassembled WGS sequence"/>
</dbReference>
<organism evidence="1 2">
    <name type="scientific">Caballeronia sordidicola</name>
    <name type="common">Burkholderia sordidicola</name>
    <dbReference type="NCBI Taxonomy" id="196367"/>
    <lineage>
        <taxon>Bacteria</taxon>
        <taxon>Pseudomonadati</taxon>
        <taxon>Pseudomonadota</taxon>
        <taxon>Betaproteobacteria</taxon>
        <taxon>Burkholderiales</taxon>
        <taxon>Burkholderiaceae</taxon>
        <taxon>Caballeronia</taxon>
    </lineage>
</organism>
<evidence type="ECO:0000313" key="2">
    <source>
        <dbReference type="Proteomes" id="UP000214720"/>
    </source>
</evidence>
<dbReference type="AlphaFoldDB" id="A0A226X4H2"/>
<name>A0A226X4H2_CABSO</name>
<comment type="caution">
    <text evidence="1">The sequence shown here is derived from an EMBL/GenBank/DDBJ whole genome shotgun (WGS) entry which is preliminary data.</text>
</comment>
<reference evidence="2" key="1">
    <citation type="submission" date="2017-01" db="EMBL/GenBank/DDBJ databases">
        <title>Genome Analysis of Deinococcus marmoris KOPRI26562.</title>
        <authorList>
            <person name="Kim J.H."/>
            <person name="Oh H.-M."/>
        </authorList>
    </citation>
    <scope>NUCLEOTIDE SEQUENCE [LARGE SCALE GENOMIC DNA]</scope>
    <source>
        <strain evidence="2">PAMC 26633</strain>
    </source>
</reference>
<dbReference type="EMBL" id="MTHB01000083">
    <property type="protein sequence ID" value="OXC78009.1"/>
    <property type="molecule type" value="Genomic_DNA"/>
</dbReference>
<gene>
    <name evidence="1" type="ORF">BSU04_14070</name>
</gene>
<accession>A0A226X4H2</accession>